<dbReference type="Proteomes" id="UP000031668">
    <property type="component" value="Unassembled WGS sequence"/>
</dbReference>
<dbReference type="AlphaFoldDB" id="A0A0C2J501"/>
<gene>
    <name evidence="1" type="ORF">RF11_12383</name>
</gene>
<keyword evidence="2" id="KW-1185">Reference proteome</keyword>
<evidence type="ECO:0000313" key="1">
    <source>
        <dbReference type="EMBL" id="KII72914.1"/>
    </source>
</evidence>
<sequence length="136" mass="16054">MTVSRLGIYLNKIKKIMNELVLALSDETYINKIQSKDHFYMYEDLKSKTDTIFNNDFIKNLFWGCQSYLGNVYEKLEPEILHSEEYEICRQVMAKTLYSLNESNYLDERTAQLFIRQLLLIHAMIYGFPVTILTCG</sequence>
<organism evidence="1 2">
    <name type="scientific">Thelohanellus kitauei</name>
    <name type="common">Myxosporean</name>
    <dbReference type="NCBI Taxonomy" id="669202"/>
    <lineage>
        <taxon>Eukaryota</taxon>
        <taxon>Metazoa</taxon>
        <taxon>Cnidaria</taxon>
        <taxon>Myxozoa</taxon>
        <taxon>Myxosporea</taxon>
        <taxon>Bivalvulida</taxon>
        <taxon>Platysporina</taxon>
        <taxon>Myxobolidae</taxon>
        <taxon>Thelohanellus</taxon>
    </lineage>
</organism>
<evidence type="ECO:0000313" key="2">
    <source>
        <dbReference type="Proteomes" id="UP000031668"/>
    </source>
</evidence>
<accession>A0A0C2J501</accession>
<name>A0A0C2J501_THEKT</name>
<proteinExistence type="predicted"/>
<protein>
    <submittedName>
        <fullName evidence="1">Uncharacterized protein</fullName>
    </submittedName>
</protein>
<dbReference type="EMBL" id="JWZT01001076">
    <property type="protein sequence ID" value="KII72914.1"/>
    <property type="molecule type" value="Genomic_DNA"/>
</dbReference>
<reference evidence="1 2" key="1">
    <citation type="journal article" date="2014" name="Genome Biol. Evol.">
        <title>The genome of the myxosporean Thelohanellus kitauei shows adaptations to nutrient acquisition within its fish host.</title>
        <authorList>
            <person name="Yang Y."/>
            <person name="Xiong J."/>
            <person name="Zhou Z."/>
            <person name="Huo F."/>
            <person name="Miao W."/>
            <person name="Ran C."/>
            <person name="Liu Y."/>
            <person name="Zhang J."/>
            <person name="Feng J."/>
            <person name="Wang M."/>
            <person name="Wang M."/>
            <person name="Wang L."/>
            <person name="Yao B."/>
        </authorList>
    </citation>
    <scope>NUCLEOTIDE SEQUENCE [LARGE SCALE GENOMIC DNA]</scope>
    <source>
        <strain evidence="1">Wuqing</strain>
    </source>
</reference>
<comment type="caution">
    <text evidence="1">The sequence shown here is derived from an EMBL/GenBank/DDBJ whole genome shotgun (WGS) entry which is preliminary data.</text>
</comment>